<evidence type="ECO:0000256" key="1">
    <source>
        <dbReference type="ARBA" id="ARBA00006247"/>
    </source>
</evidence>
<sequence>MDKQALLQALDNSGGEHVRLLQTFVQAPSPNPPGDTLAAAAVITAYLVAKKIPYEIVTDIDYDHAPNIVSEFTGGLGSGPRVILNGHLDVFPVIDEKEWKYGPWSGHIAGDRLYGRGVVDMKSGTVSLVAAYAALFEKRHLLRGSVMLCAVSDEEVGGKHGTAFLLRTDPGRYKGDVMLSAEPGGCGSVRFAEKGTLRMRCVVHTKGAHGAYTNLSPGAVRTAAALISDIVAAVEGMDVQLPAEMAKQLKNKNVLDRIDDVMGPGTSEIIAKPTVNVGTIQGGGEALNVIPDRCDFTLDIRMPVGLTREDVLPLIRKQADKHEVATVELAVVEAASNPASYSAIGHSMVGLLADNAGDLLAPEGQPKPLAIPSMGATDCKHYRYAGVSAYDYGCSPFSMAQVNESASIREFLHVAKVHAAAVWDYLR</sequence>
<comment type="similarity">
    <text evidence="1">Belongs to the peptidase M20A family.</text>
</comment>
<dbReference type="eggNOG" id="KOG2275">
    <property type="taxonomic scope" value="Eukaryota"/>
</dbReference>
<feature type="domain" description="Peptidase M20 dimerisation" evidence="4">
    <location>
        <begin position="192"/>
        <end position="324"/>
    </location>
</feature>
<dbReference type="InterPro" id="IPR036264">
    <property type="entry name" value="Bact_exopeptidase_dim_dom"/>
</dbReference>
<keyword evidence="5" id="KW-0645">Protease</keyword>
<dbReference type="PANTHER" id="PTHR43808:SF32">
    <property type="entry name" value="ARGE_DAPE-RELATED DEACYLASE"/>
    <property type="match status" value="1"/>
</dbReference>
<evidence type="ECO:0000313" key="5">
    <source>
        <dbReference type="EMBL" id="EPE08060.1"/>
    </source>
</evidence>
<dbReference type="HOGENOM" id="CLU_021802_2_3_1"/>
<dbReference type="OMA" id="GTYDQKH"/>
<dbReference type="InterPro" id="IPR011650">
    <property type="entry name" value="Peptidase_M20_dimer"/>
</dbReference>
<evidence type="ECO:0000259" key="4">
    <source>
        <dbReference type="Pfam" id="PF07687"/>
    </source>
</evidence>
<evidence type="ECO:0000313" key="6">
    <source>
        <dbReference type="Proteomes" id="UP000016923"/>
    </source>
</evidence>
<dbReference type="InterPro" id="IPR002933">
    <property type="entry name" value="Peptidase_M20"/>
</dbReference>
<dbReference type="AlphaFoldDB" id="S3D3W4"/>
<evidence type="ECO:0000256" key="3">
    <source>
        <dbReference type="ARBA" id="ARBA00022801"/>
    </source>
</evidence>
<dbReference type="SUPFAM" id="SSF53187">
    <property type="entry name" value="Zn-dependent exopeptidases"/>
    <property type="match status" value="1"/>
</dbReference>
<dbReference type="GO" id="GO:0004180">
    <property type="term" value="F:carboxypeptidase activity"/>
    <property type="evidence" value="ECO:0007669"/>
    <property type="project" value="UniProtKB-KW"/>
</dbReference>
<dbReference type="Pfam" id="PF01546">
    <property type="entry name" value="Peptidase_M20"/>
    <property type="match status" value="1"/>
</dbReference>
<accession>S3D3W4</accession>
<dbReference type="GO" id="GO:0046872">
    <property type="term" value="F:metal ion binding"/>
    <property type="evidence" value="ECO:0007669"/>
    <property type="project" value="UniProtKB-KW"/>
</dbReference>
<dbReference type="OrthoDB" id="10059875at2759"/>
<dbReference type="VEuPathDB" id="FungiDB:F503_00843"/>
<name>S3D3W4_OPHP1</name>
<keyword evidence="2" id="KW-0479">Metal-binding</keyword>
<gene>
    <name evidence="5" type="ORF">F503_00843</name>
</gene>
<dbReference type="Proteomes" id="UP000016923">
    <property type="component" value="Unassembled WGS sequence"/>
</dbReference>
<evidence type="ECO:0000256" key="2">
    <source>
        <dbReference type="ARBA" id="ARBA00022723"/>
    </source>
</evidence>
<dbReference type="SUPFAM" id="SSF55031">
    <property type="entry name" value="Bacterial exopeptidase dimerisation domain"/>
    <property type="match status" value="1"/>
</dbReference>
<dbReference type="PANTHER" id="PTHR43808">
    <property type="entry name" value="ACETYLORNITHINE DEACETYLASE"/>
    <property type="match status" value="1"/>
</dbReference>
<protein>
    <submittedName>
        <fullName evidence="5">Vacuolar carboxypeptidase</fullName>
    </submittedName>
</protein>
<keyword evidence="5" id="KW-0121">Carboxypeptidase</keyword>
<keyword evidence="6" id="KW-1185">Reference proteome</keyword>
<dbReference type="STRING" id="1262450.S3D3W4"/>
<dbReference type="InterPro" id="IPR050072">
    <property type="entry name" value="Peptidase_M20A"/>
</dbReference>
<keyword evidence="3" id="KW-0378">Hydrolase</keyword>
<organism evidence="5 6">
    <name type="scientific">Ophiostoma piceae (strain UAMH 11346)</name>
    <name type="common">Sap stain fungus</name>
    <dbReference type="NCBI Taxonomy" id="1262450"/>
    <lineage>
        <taxon>Eukaryota</taxon>
        <taxon>Fungi</taxon>
        <taxon>Dikarya</taxon>
        <taxon>Ascomycota</taxon>
        <taxon>Pezizomycotina</taxon>
        <taxon>Sordariomycetes</taxon>
        <taxon>Sordariomycetidae</taxon>
        <taxon>Ophiostomatales</taxon>
        <taxon>Ophiostomataceae</taxon>
        <taxon>Ophiostoma</taxon>
    </lineage>
</organism>
<dbReference type="EMBL" id="KE148149">
    <property type="protein sequence ID" value="EPE08060.1"/>
    <property type="molecule type" value="Genomic_DNA"/>
</dbReference>
<dbReference type="Pfam" id="PF07687">
    <property type="entry name" value="M20_dimer"/>
    <property type="match status" value="1"/>
</dbReference>
<proteinExistence type="inferred from homology"/>
<dbReference type="Gene3D" id="3.40.630.10">
    <property type="entry name" value="Zn peptidases"/>
    <property type="match status" value="1"/>
</dbReference>
<reference evidence="5 6" key="1">
    <citation type="journal article" date="2013" name="BMC Genomics">
        <title>The genome and transcriptome of the pine saprophyte Ophiostoma piceae, and a comparison with the bark beetle-associated pine pathogen Grosmannia clavigera.</title>
        <authorList>
            <person name="Haridas S."/>
            <person name="Wang Y."/>
            <person name="Lim L."/>
            <person name="Massoumi Alamouti S."/>
            <person name="Jackman S."/>
            <person name="Docking R."/>
            <person name="Robertson G."/>
            <person name="Birol I."/>
            <person name="Bohlmann J."/>
            <person name="Breuil C."/>
        </authorList>
    </citation>
    <scope>NUCLEOTIDE SEQUENCE [LARGE SCALE GENOMIC DNA]</scope>
    <source>
        <strain evidence="5 6">UAMH 11346</strain>
    </source>
</reference>
<dbReference type="Gene3D" id="3.30.70.360">
    <property type="match status" value="1"/>
</dbReference>